<keyword evidence="2" id="KW-1185">Reference proteome</keyword>
<name>A0AAV7Q1N5_PLEWA</name>
<dbReference type="Proteomes" id="UP001066276">
    <property type="component" value="Chromosome 7"/>
</dbReference>
<protein>
    <submittedName>
        <fullName evidence="1">Uncharacterized protein</fullName>
    </submittedName>
</protein>
<organism evidence="1 2">
    <name type="scientific">Pleurodeles waltl</name>
    <name type="common">Iberian ribbed newt</name>
    <dbReference type="NCBI Taxonomy" id="8319"/>
    <lineage>
        <taxon>Eukaryota</taxon>
        <taxon>Metazoa</taxon>
        <taxon>Chordata</taxon>
        <taxon>Craniata</taxon>
        <taxon>Vertebrata</taxon>
        <taxon>Euteleostomi</taxon>
        <taxon>Amphibia</taxon>
        <taxon>Batrachia</taxon>
        <taxon>Caudata</taxon>
        <taxon>Salamandroidea</taxon>
        <taxon>Salamandridae</taxon>
        <taxon>Pleurodelinae</taxon>
        <taxon>Pleurodeles</taxon>
    </lineage>
</organism>
<evidence type="ECO:0000313" key="2">
    <source>
        <dbReference type="Proteomes" id="UP001066276"/>
    </source>
</evidence>
<dbReference type="AlphaFoldDB" id="A0AAV7Q1N5"/>
<reference evidence="1" key="1">
    <citation type="journal article" date="2022" name="bioRxiv">
        <title>Sequencing and chromosome-scale assembly of the giantPleurodeles waltlgenome.</title>
        <authorList>
            <person name="Brown T."/>
            <person name="Elewa A."/>
            <person name="Iarovenko S."/>
            <person name="Subramanian E."/>
            <person name="Araus A.J."/>
            <person name="Petzold A."/>
            <person name="Susuki M."/>
            <person name="Suzuki K.-i.T."/>
            <person name="Hayashi T."/>
            <person name="Toyoda A."/>
            <person name="Oliveira C."/>
            <person name="Osipova E."/>
            <person name="Leigh N.D."/>
            <person name="Simon A."/>
            <person name="Yun M.H."/>
        </authorList>
    </citation>
    <scope>NUCLEOTIDE SEQUENCE</scope>
    <source>
        <strain evidence="1">20211129_DDA</strain>
        <tissue evidence="1">Liver</tissue>
    </source>
</reference>
<comment type="caution">
    <text evidence="1">The sequence shown here is derived from an EMBL/GenBank/DDBJ whole genome shotgun (WGS) entry which is preliminary data.</text>
</comment>
<gene>
    <name evidence="1" type="ORF">NDU88_011426</name>
</gene>
<sequence>MKGRRTKTKTEDEDKEWGIPAMSLPPVKRWTDAALQLLGLTITYGLSACNGRALLDPNALHAYNGRGTPAE</sequence>
<proteinExistence type="predicted"/>
<evidence type="ECO:0000313" key="1">
    <source>
        <dbReference type="EMBL" id="KAJ1133129.1"/>
    </source>
</evidence>
<accession>A0AAV7Q1N5</accession>
<dbReference type="EMBL" id="JANPWB010000011">
    <property type="protein sequence ID" value="KAJ1133129.1"/>
    <property type="molecule type" value="Genomic_DNA"/>
</dbReference>